<feature type="domain" description="N-acetyltransferase" evidence="5">
    <location>
        <begin position="181"/>
        <end position="343"/>
    </location>
</feature>
<reference evidence="6 7" key="1">
    <citation type="submission" date="2017-09" db="EMBL/GenBank/DDBJ databases">
        <authorList>
            <person name="Lee N."/>
            <person name="Cho B.-K."/>
        </authorList>
    </citation>
    <scope>NUCLEOTIDE SEQUENCE [LARGE SCALE GENOMIC DNA]</scope>
    <source>
        <strain evidence="6 7">ATCC 23948</strain>
    </source>
</reference>
<evidence type="ECO:0000313" key="7">
    <source>
        <dbReference type="Proteomes" id="UP000325458"/>
    </source>
</evidence>
<dbReference type="Gene3D" id="3.40.630.30">
    <property type="match status" value="1"/>
</dbReference>
<dbReference type="AlphaFoldDB" id="A0AAE6TPX6"/>
<dbReference type="PANTHER" id="PTHR43792:SF8">
    <property type="entry name" value="[RIBOSOMAL PROTEIN US5]-ALANINE N-ACETYLTRANSFERASE"/>
    <property type="match status" value="1"/>
</dbReference>
<dbReference type="InterPro" id="IPR051531">
    <property type="entry name" value="N-acetyltransferase"/>
</dbReference>
<protein>
    <submittedName>
        <fullName evidence="6">GNAT family N-acetyltransferase</fullName>
    </submittedName>
</protein>
<evidence type="ECO:0000256" key="2">
    <source>
        <dbReference type="ARBA" id="ARBA00023315"/>
    </source>
</evidence>
<gene>
    <name evidence="6" type="ORF">CP981_31770</name>
</gene>
<evidence type="ECO:0000313" key="6">
    <source>
        <dbReference type="EMBL" id="QEV55591.1"/>
    </source>
</evidence>
<dbReference type="Gene3D" id="3.40.50.10540">
    <property type="entry name" value="Crotonobetainyl-coa:carnitine coa-transferase, domain 1"/>
    <property type="match status" value="1"/>
</dbReference>
<feature type="compositionally biased region" description="Low complexity" evidence="4">
    <location>
        <begin position="78"/>
        <end position="99"/>
    </location>
</feature>
<feature type="compositionally biased region" description="Basic residues" evidence="4">
    <location>
        <begin position="66"/>
        <end position="77"/>
    </location>
</feature>
<dbReference type="EMBL" id="CP023691">
    <property type="protein sequence ID" value="QEV55591.1"/>
    <property type="molecule type" value="Genomic_DNA"/>
</dbReference>
<dbReference type="PANTHER" id="PTHR43792">
    <property type="entry name" value="GNAT FAMILY, PUTATIVE (AFU_ORTHOLOGUE AFUA_3G00765)-RELATED-RELATED"/>
    <property type="match status" value="1"/>
</dbReference>
<dbReference type="KEGG" id="spla:CP981_31770"/>
<name>A0AAE6TPX6_STRPT</name>
<dbReference type="InterPro" id="IPR000182">
    <property type="entry name" value="GNAT_dom"/>
</dbReference>
<dbReference type="GO" id="GO:0005737">
    <property type="term" value="C:cytoplasm"/>
    <property type="evidence" value="ECO:0007669"/>
    <property type="project" value="TreeGrafter"/>
</dbReference>
<keyword evidence="2" id="KW-0012">Acyltransferase</keyword>
<proteinExistence type="inferred from homology"/>
<evidence type="ECO:0000256" key="1">
    <source>
        <dbReference type="ARBA" id="ARBA00022679"/>
    </source>
</evidence>
<dbReference type="SUPFAM" id="SSF89796">
    <property type="entry name" value="CoA-transferase family III (CaiB/BaiF)"/>
    <property type="match status" value="1"/>
</dbReference>
<dbReference type="GO" id="GO:0008999">
    <property type="term" value="F:protein-N-terminal-alanine acetyltransferase activity"/>
    <property type="evidence" value="ECO:0007669"/>
    <property type="project" value="TreeGrafter"/>
</dbReference>
<accession>A0AAE6TPX6</accession>
<comment type="similarity">
    <text evidence="3">Belongs to the acetyltransferase family. RimJ subfamily.</text>
</comment>
<feature type="region of interest" description="Disordered" evidence="4">
    <location>
        <begin position="44"/>
        <end position="99"/>
    </location>
</feature>
<evidence type="ECO:0000259" key="5">
    <source>
        <dbReference type="PROSITE" id="PS51186"/>
    </source>
</evidence>
<dbReference type="SUPFAM" id="SSF55729">
    <property type="entry name" value="Acyl-CoA N-acyltransferases (Nat)"/>
    <property type="match status" value="1"/>
</dbReference>
<dbReference type="PROSITE" id="PS51186">
    <property type="entry name" value="GNAT"/>
    <property type="match status" value="1"/>
</dbReference>
<evidence type="ECO:0000256" key="3">
    <source>
        <dbReference type="ARBA" id="ARBA00038502"/>
    </source>
</evidence>
<evidence type="ECO:0000256" key="4">
    <source>
        <dbReference type="SAM" id="MobiDB-lite"/>
    </source>
</evidence>
<organism evidence="6 7">
    <name type="scientific">Streptomyces platensis</name>
    <dbReference type="NCBI Taxonomy" id="58346"/>
    <lineage>
        <taxon>Bacteria</taxon>
        <taxon>Bacillati</taxon>
        <taxon>Actinomycetota</taxon>
        <taxon>Actinomycetes</taxon>
        <taxon>Kitasatosporales</taxon>
        <taxon>Streptomycetaceae</taxon>
        <taxon>Streptomyces</taxon>
    </lineage>
</organism>
<dbReference type="Pfam" id="PF13302">
    <property type="entry name" value="Acetyltransf_3"/>
    <property type="match status" value="1"/>
</dbReference>
<keyword evidence="1" id="KW-0808">Transferase</keyword>
<dbReference type="Pfam" id="PF02515">
    <property type="entry name" value="CoA_transf_3"/>
    <property type="match status" value="1"/>
</dbReference>
<dbReference type="InterPro" id="IPR016181">
    <property type="entry name" value="Acyl_CoA_acyltransferase"/>
</dbReference>
<dbReference type="Proteomes" id="UP000325458">
    <property type="component" value="Chromosome"/>
</dbReference>
<sequence length="357" mass="38778">MAHRVRRADLTSCRGYRACLRAVRPTSFRLRHVRLHRLRTAAVRGCRSRRPDSGPVPPRPAGSAGRRARAGCGRGRRCTPAGHGAAPRPRGRSPAPRRALLTRADVVVTGCRPGALDRFGLTPEAPAARRPGLVVAGCGGRAPGSRTGSATPPGRLACRCHPSYDLPMTSNDRYLARGPRVGIRHFTAADRAEFTALARESAELHRPWLFPPTTDAAYDSYLLRLQEPQREGFLICERADGRIAGYLTINNIVHGAFRCGAIGYGAFAHAAGRGLMSEGLRLVIQHAFTELGLHRLEVNIQPANELSTALVKRAGFRLEGFSPDFLFIDGAWRDHERWAITAEMVSGRAGRADVGGV</sequence>
<dbReference type="InterPro" id="IPR003673">
    <property type="entry name" value="CoA-Trfase_fam_III"/>
</dbReference>
<dbReference type="InterPro" id="IPR023606">
    <property type="entry name" value="CoA-Trfase_III_dom_1_sf"/>
</dbReference>